<dbReference type="eggNOG" id="ENOG50324RU">
    <property type="taxonomic scope" value="Bacteria"/>
</dbReference>
<dbReference type="EMBL" id="CP000246">
    <property type="protein sequence ID" value="ABG84113.1"/>
    <property type="molecule type" value="Genomic_DNA"/>
</dbReference>
<evidence type="ECO:0000256" key="1">
    <source>
        <dbReference type="SAM" id="MobiDB-lite"/>
    </source>
</evidence>
<dbReference type="KEGG" id="cpf:CPF_1739"/>
<dbReference type="AlphaFoldDB" id="A0A0H2YSY3"/>
<gene>
    <name evidence="2" type="ordered locus">CPF_1739</name>
</gene>
<evidence type="ECO:0000313" key="3">
    <source>
        <dbReference type="Proteomes" id="UP000001823"/>
    </source>
</evidence>
<organism evidence="2 3">
    <name type="scientific">Clostridium perfringens (strain ATCC 13124 / DSM 756 / JCM 1290 / NCIMB 6125 / NCTC 8237 / Type A)</name>
    <dbReference type="NCBI Taxonomy" id="195103"/>
    <lineage>
        <taxon>Bacteria</taxon>
        <taxon>Bacillati</taxon>
        <taxon>Bacillota</taxon>
        <taxon>Clostridia</taxon>
        <taxon>Eubacteriales</taxon>
        <taxon>Clostridiaceae</taxon>
        <taxon>Clostridium</taxon>
    </lineage>
</organism>
<keyword evidence="3" id="KW-1185">Reference proteome</keyword>
<accession>A0A0H2YSY3</accession>
<name>A0A0H2YSY3_CLOP1</name>
<dbReference type="HOGENOM" id="CLU_3381295_0_0_9"/>
<dbReference type="PaxDb" id="195103-CPF_1739"/>
<dbReference type="STRING" id="195103.CPF_1739"/>
<sequence>MAKKDQQSSWNSKRFKAPKKNNEEPVPEIQGKK</sequence>
<protein>
    <submittedName>
        <fullName evidence="2">Uncharacterized protein</fullName>
    </submittedName>
</protein>
<feature type="region of interest" description="Disordered" evidence="1">
    <location>
        <begin position="1"/>
        <end position="33"/>
    </location>
</feature>
<reference evidence="2 3" key="1">
    <citation type="journal article" date="2006" name="Genome Res.">
        <title>Skewed genomic variability in strains of the toxigenic bacterial pathogen, Clostridium perfringens.</title>
        <authorList>
            <person name="Myers G.S."/>
            <person name="Rasko D.A."/>
            <person name="Cheung J.K."/>
            <person name="Ravel J."/>
            <person name="Seshadri R."/>
            <person name="Deboy R.T."/>
            <person name="Ren Q."/>
            <person name="Varga J."/>
            <person name="Awad M.M."/>
            <person name="Brinkac L.M."/>
            <person name="Daugherty S.C."/>
            <person name="Haft D.H."/>
            <person name="Dodson R.J."/>
            <person name="Madupu R."/>
            <person name="Nelson W.C."/>
            <person name="Rosovitz M.J."/>
            <person name="Sullivan S.A."/>
            <person name="Khouri H."/>
            <person name="Dimitrov G.I."/>
            <person name="Watkins K.L."/>
            <person name="Mulligan S."/>
            <person name="Benton J."/>
            <person name="Radune D."/>
            <person name="Fisher D.J."/>
            <person name="Atkins H.S."/>
            <person name="Hiscox T."/>
            <person name="Jost B.H."/>
            <person name="Billington S.J."/>
            <person name="Songer J.G."/>
            <person name="McClane B.A."/>
            <person name="Titball R.W."/>
            <person name="Rood J.I."/>
            <person name="Melville S.B."/>
            <person name="Paulsen I.T."/>
        </authorList>
    </citation>
    <scope>NUCLEOTIDE SEQUENCE [LARGE SCALE GENOMIC DNA]</scope>
    <source>
        <strain evidence="3">ATCC 13124 / DSM 756 / JCM 1290 / NCIMB 6125 / NCTC 8237 / S 107 / Type A</strain>
    </source>
</reference>
<evidence type="ECO:0000313" key="2">
    <source>
        <dbReference type="EMBL" id="ABG84113.1"/>
    </source>
</evidence>
<dbReference type="Proteomes" id="UP000001823">
    <property type="component" value="Chromosome"/>
</dbReference>
<proteinExistence type="predicted"/>